<sequence>MKKILCTLLTAVLFATGTVTAFADSSTVPVDLTVEAPIFSVTVPTSLPITLTSAGEVVVADNIAIVNNSAGPVKISAITTNGAGGWITDDYDTFAPQSSKINSKNFAMSLTLGSTTVHTKGGNLNDFGGSVVLAKGQSLPLVYDAKVPAQKEASSNAQIAEVVFTVGWDE</sequence>
<organism evidence="2 3">
    <name type="scientific">Clostridium beijerinckii</name>
    <name type="common">Clostridium MP</name>
    <dbReference type="NCBI Taxonomy" id="1520"/>
    <lineage>
        <taxon>Bacteria</taxon>
        <taxon>Bacillati</taxon>
        <taxon>Bacillota</taxon>
        <taxon>Clostridia</taxon>
        <taxon>Eubacteriales</taxon>
        <taxon>Clostridiaceae</taxon>
        <taxon>Clostridium</taxon>
    </lineage>
</organism>
<evidence type="ECO:0000313" key="3">
    <source>
        <dbReference type="Proteomes" id="UP001194098"/>
    </source>
</evidence>
<accession>A0AAW3W6G1</accession>
<reference evidence="2" key="1">
    <citation type="submission" date="2020-04" db="EMBL/GenBank/DDBJ databases">
        <authorList>
            <person name="Brown S."/>
        </authorList>
    </citation>
    <scope>NUCLEOTIDE SEQUENCE</scope>
    <source>
        <strain evidence="2">DJ015</strain>
    </source>
</reference>
<keyword evidence="1" id="KW-0732">Signal</keyword>
<evidence type="ECO:0000256" key="1">
    <source>
        <dbReference type="SAM" id="SignalP"/>
    </source>
</evidence>
<dbReference type="RefSeq" id="WP_171780196.1">
    <property type="nucleotide sequence ID" value="NZ_JABAGV010000010.1"/>
</dbReference>
<protein>
    <submittedName>
        <fullName evidence="2">Uncharacterized protein</fullName>
    </submittedName>
</protein>
<dbReference type="AlphaFoldDB" id="A0AAW3W6G1"/>
<name>A0AAW3W6G1_CLOBE</name>
<evidence type="ECO:0000313" key="2">
    <source>
        <dbReference type="EMBL" id="MBC2474212.1"/>
    </source>
</evidence>
<feature type="signal peptide" evidence="1">
    <location>
        <begin position="1"/>
        <end position="23"/>
    </location>
</feature>
<reference evidence="2" key="2">
    <citation type="journal article" date="2022" name="Nat. Biotechnol.">
        <title>Carbon-negative production of acetone and isopropanol by gas fermentation at industrial pilot scale.</title>
        <authorList>
            <person name="Liew F.E."/>
            <person name="Nogle R."/>
            <person name="Abdalla T."/>
            <person name="Rasor B.J."/>
            <person name="Canter C."/>
            <person name="Jensen R.O."/>
            <person name="Wang L."/>
            <person name="Strutz J."/>
            <person name="Chirania P."/>
            <person name="De Tissera S."/>
            <person name="Mueller A.P."/>
            <person name="Ruan Z."/>
            <person name="Gao A."/>
            <person name="Tran L."/>
            <person name="Engle N.L."/>
            <person name="Bromley J.C."/>
            <person name="Daniell J."/>
            <person name="Conrado R."/>
            <person name="Tschaplinski T.J."/>
            <person name="Giannone R.J."/>
            <person name="Hettich R.L."/>
            <person name="Karim A.S."/>
            <person name="Simpson S.D."/>
            <person name="Brown S.D."/>
            <person name="Leang C."/>
            <person name="Jewett M.C."/>
            <person name="Kopke M."/>
        </authorList>
    </citation>
    <scope>NUCLEOTIDE SEQUENCE</scope>
    <source>
        <strain evidence="2">DJ015</strain>
    </source>
</reference>
<dbReference type="Proteomes" id="UP001194098">
    <property type="component" value="Unassembled WGS sequence"/>
</dbReference>
<feature type="chain" id="PRO_5043498420" evidence="1">
    <location>
        <begin position="24"/>
        <end position="170"/>
    </location>
</feature>
<comment type="caution">
    <text evidence="2">The sequence shown here is derived from an EMBL/GenBank/DDBJ whole genome shotgun (WGS) entry which is preliminary data.</text>
</comment>
<dbReference type="EMBL" id="JABAGV010000010">
    <property type="protein sequence ID" value="MBC2474212.1"/>
    <property type="molecule type" value="Genomic_DNA"/>
</dbReference>
<proteinExistence type="predicted"/>
<gene>
    <name evidence="2" type="ORF">HGI39_05720</name>
</gene>